<feature type="non-terminal residue" evidence="2">
    <location>
        <position position="103"/>
    </location>
</feature>
<organism evidence="2 3">
    <name type="scientific">Cinchona calisaya</name>
    <dbReference type="NCBI Taxonomy" id="153742"/>
    <lineage>
        <taxon>Eukaryota</taxon>
        <taxon>Viridiplantae</taxon>
        <taxon>Streptophyta</taxon>
        <taxon>Embryophyta</taxon>
        <taxon>Tracheophyta</taxon>
        <taxon>Spermatophyta</taxon>
        <taxon>Magnoliopsida</taxon>
        <taxon>eudicotyledons</taxon>
        <taxon>Gunneridae</taxon>
        <taxon>Pentapetalae</taxon>
        <taxon>asterids</taxon>
        <taxon>lamiids</taxon>
        <taxon>Gentianales</taxon>
        <taxon>Rubiaceae</taxon>
        <taxon>Cinchonoideae</taxon>
        <taxon>Cinchoneae</taxon>
        <taxon>Cinchona</taxon>
    </lineage>
</organism>
<evidence type="ECO:0000313" key="2">
    <source>
        <dbReference type="EMBL" id="KAL3510362.1"/>
    </source>
</evidence>
<comment type="caution">
    <text evidence="2">The sequence shown here is derived from an EMBL/GenBank/DDBJ whole genome shotgun (WGS) entry which is preliminary data.</text>
</comment>
<sequence>MFHFSFSCEEDLNRVISNRPWILDNQLLVLHNLEPNIEKNEHALLFSHFLVQVWNLPLHCFSKEAGYTERICRLRGITMRDNDEPEYGSWLKATNNGKAQEPS</sequence>
<accession>A0ABD2YWY7</accession>
<dbReference type="PANTHER" id="PTHR31286:SF178">
    <property type="entry name" value="DUF4283 DOMAIN-CONTAINING PROTEIN"/>
    <property type="match status" value="1"/>
</dbReference>
<keyword evidence="3" id="KW-1185">Reference proteome</keyword>
<evidence type="ECO:0000259" key="1">
    <source>
        <dbReference type="Pfam" id="PF14111"/>
    </source>
</evidence>
<reference evidence="2 3" key="1">
    <citation type="submission" date="2024-11" db="EMBL/GenBank/DDBJ databases">
        <title>A near-complete genome assembly of Cinchona calisaya.</title>
        <authorList>
            <person name="Lian D.C."/>
            <person name="Zhao X.W."/>
            <person name="Wei L."/>
        </authorList>
    </citation>
    <scope>NUCLEOTIDE SEQUENCE [LARGE SCALE GENOMIC DNA]</scope>
    <source>
        <tissue evidence="2">Nenye</tissue>
    </source>
</reference>
<protein>
    <recommendedName>
        <fullName evidence="1">DUF4283 domain-containing protein</fullName>
    </recommendedName>
</protein>
<gene>
    <name evidence="2" type="ORF">ACH5RR_029763</name>
</gene>
<dbReference type="Proteomes" id="UP001630127">
    <property type="component" value="Unassembled WGS sequence"/>
</dbReference>
<dbReference type="InterPro" id="IPR025558">
    <property type="entry name" value="DUF4283"/>
</dbReference>
<dbReference type="AlphaFoldDB" id="A0ABD2YWY7"/>
<evidence type="ECO:0000313" key="3">
    <source>
        <dbReference type="Proteomes" id="UP001630127"/>
    </source>
</evidence>
<dbReference type="PANTHER" id="PTHR31286">
    <property type="entry name" value="GLYCINE-RICH CELL WALL STRUCTURAL PROTEIN 1.8-LIKE"/>
    <property type="match status" value="1"/>
</dbReference>
<dbReference type="Pfam" id="PF14111">
    <property type="entry name" value="DUF4283"/>
    <property type="match status" value="1"/>
</dbReference>
<name>A0ABD2YWY7_9GENT</name>
<dbReference type="EMBL" id="JBJUIK010000012">
    <property type="protein sequence ID" value="KAL3510362.1"/>
    <property type="molecule type" value="Genomic_DNA"/>
</dbReference>
<proteinExistence type="predicted"/>
<feature type="domain" description="DUF4283" evidence="1">
    <location>
        <begin position="1"/>
        <end position="37"/>
    </location>
</feature>
<dbReference type="InterPro" id="IPR040256">
    <property type="entry name" value="At4g02000-like"/>
</dbReference>